<dbReference type="RefSeq" id="WP_235002632.1">
    <property type="nucleotide sequence ID" value="NZ_FRBI01000030.1"/>
</dbReference>
<keyword evidence="2" id="KW-1185">Reference proteome</keyword>
<organism evidence="1 2">
    <name type="scientific">Actinacidiphila paucisporea</name>
    <dbReference type="NCBI Taxonomy" id="310782"/>
    <lineage>
        <taxon>Bacteria</taxon>
        <taxon>Bacillati</taxon>
        <taxon>Actinomycetota</taxon>
        <taxon>Actinomycetes</taxon>
        <taxon>Kitasatosporales</taxon>
        <taxon>Streptomycetaceae</taxon>
        <taxon>Actinacidiphila</taxon>
    </lineage>
</organism>
<proteinExistence type="predicted"/>
<protein>
    <submittedName>
        <fullName evidence="1">Uncharacterized protein</fullName>
    </submittedName>
</protein>
<name>A0A1M7Q898_9ACTN</name>
<dbReference type="AlphaFoldDB" id="A0A1M7Q898"/>
<sequence length="111" mass="12178">MSAAAATAAVWVPSPRRPGLPVDGAVDALPEIPELFVPEASHWLSTSELIAQELAAFIQCRPGIELLVRRNGLKERMVKYHLQMLRRPACWSGSLWARGRRAGSGWQASTC</sequence>
<evidence type="ECO:0000313" key="1">
    <source>
        <dbReference type="EMBL" id="SHN26731.1"/>
    </source>
</evidence>
<accession>A0A1M7Q898</accession>
<gene>
    <name evidence="1" type="ORF">SAMN05216499_13051</name>
</gene>
<evidence type="ECO:0000313" key="2">
    <source>
        <dbReference type="Proteomes" id="UP000184111"/>
    </source>
</evidence>
<dbReference type="EMBL" id="FRBI01000030">
    <property type="protein sequence ID" value="SHN26731.1"/>
    <property type="molecule type" value="Genomic_DNA"/>
</dbReference>
<dbReference type="STRING" id="310782.SAMN05216499_13051"/>
<reference evidence="1 2" key="1">
    <citation type="submission" date="2016-11" db="EMBL/GenBank/DDBJ databases">
        <authorList>
            <person name="Jaros S."/>
            <person name="Januszkiewicz K."/>
            <person name="Wedrychowicz H."/>
        </authorList>
    </citation>
    <scope>NUCLEOTIDE SEQUENCE [LARGE SCALE GENOMIC DNA]</scope>
    <source>
        <strain evidence="1 2">CGMCC 4.2025</strain>
    </source>
</reference>
<dbReference type="Proteomes" id="UP000184111">
    <property type="component" value="Unassembled WGS sequence"/>
</dbReference>